<dbReference type="SMART" id="SM00388">
    <property type="entry name" value="HisKA"/>
    <property type="match status" value="1"/>
</dbReference>
<evidence type="ECO:0000259" key="22">
    <source>
        <dbReference type="PROSITE" id="PS50109"/>
    </source>
</evidence>
<dbReference type="InterPro" id="IPR003661">
    <property type="entry name" value="HisK_dim/P_dom"/>
</dbReference>
<evidence type="ECO:0000256" key="2">
    <source>
        <dbReference type="ARBA" id="ARBA00004651"/>
    </source>
</evidence>
<dbReference type="InterPro" id="IPR005330">
    <property type="entry name" value="MHYT_dom"/>
</dbReference>
<dbReference type="EMBL" id="FPBO01000013">
    <property type="protein sequence ID" value="SFU88654.1"/>
    <property type="molecule type" value="Genomic_DNA"/>
</dbReference>
<dbReference type="Pfam" id="PF08447">
    <property type="entry name" value="PAS_3"/>
    <property type="match status" value="1"/>
</dbReference>
<feature type="transmembrane region" description="Helical" evidence="20">
    <location>
        <begin position="235"/>
        <end position="260"/>
    </location>
</feature>
<feature type="domain" description="PAC" evidence="25">
    <location>
        <begin position="478"/>
        <end position="530"/>
    </location>
</feature>
<dbReference type="Pfam" id="PF00512">
    <property type="entry name" value="HisKA"/>
    <property type="match status" value="1"/>
</dbReference>
<dbReference type="SUPFAM" id="SSF52172">
    <property type="entry name" value="CheY-like"/>
    <property type="match status" value="1"/>
</dbReference>
<dbReference type="InterPro" id="IPR011006">
    <property type="entry name" value="CheY-like_superfamily"/>
</dbReference>
<keyword evidence="29" id="KW-1185">Reference proteome</keyword>
<evidence type="ECO:0000256" key="14">
    <source>
        <dbReference type="ARBA" id="ARBA00023026"/>
    </source>
</evidence>
<dbReference type="CDD" id="cd00130">
    <property type="entry name" value="PAS"/>
    <property type="match status" value="2"/>
</dbReference>
<dbReference type="PANTHER" id="PTHR45339">
    <property type="entry name" value="HYBRID SIGNAL TRANSDUCTION HISTIDINE KINASE J"/>
    <property type="match status" value="1"/>
</dbReference>
<protein>
    <recommendedName>
        <fullName evidence="17">Virulence sensor protein BvgS</fullName>
        <ecNumber evidence="3">2.7.13.3</ecNumber>
    </recommendedName>
</protein>
<evidence type="ECO:0000256" key="21">
    <source>
        <dbReference type="SAM" id="MobiDB-lite"/>
    </source>
</evidence>
<evidence type="ECO:0000259" key="25">
    <source>
        <dbReference type="PROSITE" id="PS50113"/>
    </source>
</evidence>
<feature type="domain" description="HPt" evidence="26">
    <location>
        <begin position="938"/>
        <end position="1060"/>
    </location>
</feature>
<dbReference type="PROSITE" id="PS50924">
    <property type="entry name" value="MHYT"/>
    <property type="match status" value="1"/>
</dbReference>
<dbReference type="EC" id="2.7.13.3" evidence="3"/>
<feature type="domain" description="PAS" evidence="24">
    <location>
        <begin position="272"/>
        <end position="341"/>
    </location>
</feature>
<evidence type="ECO:0000256" key="10">
    <source>
        <dbReference type="ARBA" id="ARBA00022777"/>
    </source>
</evidence>
<dbReference type="SUPFAM" id="SSF55785">
    <property type="entry name" value="PYP-like sensor domain (PAS domain)"/>
    <property type="match status" value="2"/>
</dbReference>
<dbReference type="NCBIfam" id="TIGR00229">
    <property type="entry name" value="sensory_box"/>
    <property type="match status" value="2"/>
</dbReference>
<evidence type="ECO:0000256" key="11">
    <source>
        <dbReference type="ARBA" id="ARBA00022840"/>
    </source>
</evidence>
<dbReference type="SUPFAM" id="SSF55874">
    <property type="entry name" value="ATPase domain of HSP90 chaperone/DNA topoisomerase II/histidine kinase"/>
    <property type="match status" value="1"/>
</dbReference>
<dbReference type="InterPro" id="IPR003594">
    <property type="entry name" value="HATPase_dom"/>
</dbReference>
<dbReference type="Gene3D" id="1.10.287.130">
    <property type="match status" value="1"/>
</dbReference>
<dbReference type="STRING" id="1035707.SAMN05216552_10136"/>
<dbReference type="InterPro" id="IPR005467">
    <property type="entry name" value="His_kinase_dom"/>
</dbReference>
<dbReference type="InterPro" id="IPR008207">
    <property type="entry name" value="Sig_transdc_His_kin_Hpt_dom"/>
</dbReference>
<dbReference type="SMART" id="SM00086">
    <property type="entry name" value="PAC"/>
    <property type="match status" value="2"/>
</dbReference>
<feature type="compositionally biased region" description="Low complexity" evidence="21">
    <location>
        <begin position="1001"/>
        <end position="1013"/>
    </location>
</feature>
<reference evidence="29" key="1">
    <citation type="submission" date="2016-10" db="EMBL/GenBank/DDBJ databases">
        <authorList>
            <person name="Varghese N."/>
            <person name="Submissions S."/>
        </authorList>
    </citation>
    <scope>NUCLEOTIDE SEQUENCE [LARGE SCALE GENOMIC DNA]</scope>
    <source>
        <strain evidence="29">CGMCC 1.11014</strain>
    </source>
</reference>
<dbReference type="RefSeq" id="WP_093556395.1">
    <property type="nucleotide sequence ID" value="NZ_FPBO01000013.1"/>
</dbReference>
<dbReference type="CDD" id="cd17546">
    <property type="entry name" value="REC_hyHK_CKI1_RcsC-like"/>
    <property type="match status" value="1"/>
</dbReference>
<dbReference type="InterPro" id="IPR004358">
    <property type="entry name" value="Sig_transdc_His_kin-like_C"/>
</dbReference>
<dbReference type="GO" id="GO:0000155">
    <property type="term" value="F:phosphorelay sensor kinase activity"/>
    <property type="evidence" value="ECO:0007669"/>
    <property type="project" value="InterPro"/>
</dbReference>
<dbReference type="Gene3D" id="3.30.565.10">
    <property type="entry name" value="Histidine kinase-like ATPase, C-terminal domain"/>
    <property type="match status" value="1"/>
</dbReference>
<evidence type="ECO:0000256" key="5">
    <source>
        <dbReference type="ARBA" id="ARBA00022553"/>
    </source>
</evidence>
<evidence type="ECO:0000259" key="27">
    <source>
        <dbReference type="PROSITE" id="PS50924"/>
    </source>
</evidence>
<evidence type="ECO:0000256" key="6">
    <source>
        <dbReference type="ARBA" id="ARBA00022679"/>
    </source>
</evidence>
<dbReference type="GO" id="GO:0006355">
    <property type="term" value="P:regulation of DNA-templated transcription"/>
    <property type="evidence" value="ECO:0007669"/>
    <property type="project" value="InterPro"/>
</dbReference>
<keyword evidence="5 19" id="KW-0597">Phosphoprotein</keyword>
<evidence type="ECO:0000256" key="17">
    <source>
        <dbReference type="ARBA" id="ARBA00070152"/>
    </source>
</evidence>
<evidence type="ECO:0000256" key="7">
    <source>
        <dbReference type="ARBA" id="ARBA00022692"/>
    </source>
</evidence>
<dbReference type="Pfam" id="PF03707">
    <property type="entry name" value="MHYT"/>
    <property type="match status" value="1"/>
</dbReference>
<feature type="transmembrane region" description="Helical" evidence="20">
    <location>
        <begin position="201"/>
        <end position="223"/>
    </location>
</feature>
<dbReference type="PROSITE" id="PS50109">
    <property type="entry name" value="HIS_KIN"/>
    <property type="match status" value="1"/>
</dbReference>
<evidence type="ECO:0000259" key="24">
    <source>
        <dbReference type="PROSITE" id="PS50112"/>
    </source>
</evidence>
<dbReference type="PROSITE" id="PS50112">
    <property type="entry name" value="PAS"/>
    <property type="match status" value="2"/>
</dbReference>
<keyword evidence="9" id="KW-0547">Nucleotide-binding</keyword>
<feature type="transmembrane region" description="Helical" evidence="20">
    <location>
        <begin position="127"/>
        <end position="150"/>
    </location>
</feature>
<dbReference type="InterPro" id="IPR000014">
    <property type="entry name" value="PAS"/>
</dbReference>
<evidence type="ECO:0000256" key="20">
    <source>
        <dbReference type="PROSITE-ProRule" id="PRU00244"/>
    </source>
</evidence>
<feature type="modified residue" description="4-aspartylphosphate" evidence="19">
    <location>
        <position position="835"/>
    </location>
</feature>
<dbReference type="SMART" id="SM00091">
    <property type="entry name" value="PAS"/>
    <property type="match status" value="2"/>
</dbReference>
<dbReference type="InterPro" id="IPR035965">
    <property type="entry name" value="PAS-like_dom_sf"/>
</dbReference>
<dbReference type="InterPro" id="IPR036097">
    <property type="entry name" value="HisK_dim/P_sf"/>
</dbReference>
<evidence type="ECO:0000259" key="23">
    <source>
        <dbReference type="PROSITE" id="PS50110"/>
    </source>
</evidence>
<feature type="transmembrane region" description="Helical" evidence="20">
    <location>
        <begin position="98"/>
        <end position="118"/>
    </location>
</feature>
<dbReference type="AlphaFoldDB" id="A0A1I7JTZ5"/>
<evidence type="ECO:0000256" key="13">
    <source>
        <dbReference type="ARBA" id="ARBA00023012"/>
    </source>
</evidence>
<dbReference type="InterPro" id="IPR001789">
    <property type="entry name" value="Sig_transdc_resp-reg_receiver"/>
</dbReference>
<dbReference type="Pfam" id="PF02518">
    <property type="entry name" value="HATPase_c"/>
    <property type="match status" value="1"/>
</dbReference>
<feature type="domain" description="Response regulatory" evidence="23">
    <location>
        <begin position="786"/>
        <end position="905"/>
    </location>
</feature>
<dbReference type="InterPro" id="IPR013767">
    <property type="entry name" value="PAS_fold"/>
</dbReference>
<dbReference type="SMART" id="SM00387">
    <property type="entry name" value="HATPase_c"/>
    <property type="match status" value="1"/>
</dbReference>
<evidence type="ECO:0000256" key="3">
    <source>
        <dbReference type="ARBA" id="ARBA00012438"/>
    </source>
</evidence>
<feature type="domain" description="Histidine kinase" evidence="22">
    <location>
        <begin position="548"/>
        <end position="764"/>
    </location>
</feature>
<gene>
    <name evidence="28" type="ORF">SAMN05216552_10136</name>
</gene>
<dbReference type="InterPro" id="IPR036641">
    <property type="entry name" value="HPT_dom_sf"/>
</dbReference>
<keyword evidence="10" id="KW-0418">Kinase</keyword>
<evidence type="ECO:0000256" key="19">
    <source>
        <dbReference type="PROSITE-ProRule" id="PRU00169"/>
    </source>
</evidence>
<feature type="compositionally biased region" description="Pro residues" evidence="21">
    <location>
        <begin position="1014"/>
        <end position="1025"/>
    </location>
</feature>
<organism evidence="28 29">
    <name type="scientific">Pseudoduganella namucuonensis</name>
    <dbReference type="NCBI Taxonomy" id="1035707"/>
    <lineage>
        <taxon>Bacteria</taxon>
        <taxon>Pseudomonadati</taxon>
        <taxon>Pseudomonadota</taxon>
        <taxon>Betaproteobacteria</taxon>
        <taxon>Burkholderiales</taxon>
        <taxon>Oxalobacteraceae</taxon>
        <taxon>Telluria group</taxon>
        <taxon>Pseudoduganella</taxon>
    </lineage>
</organism>
<dbReference type="PROSITE" id="PS50110">
    <property type="entry name" value="RESPONSE_REGULATORY"/>
    <property type="match status" value="1"/>
</dbReference>
<accession>A0A1I7JTZ5</accession>
<dbReference type="Gene3D" id="3.30.450.20">
    <property type="entry name" value="PAS domain"/>
    <property type="match status" value="2"/>
</dbReference>
<dbReference type="GO" id="GO:0005524">
    <property type="term" value="F:ATP binding"/>
    <property type="evidence" value="ECO:0007669"/>
    <property type="project" value="UniProtKB-KW"/>
</dbReference>
<evidence type="ECO:0000256" key="15">
    <source>
        <dbReference type="ARBA" id="ARBA00023136"/>
    </source>
</evidence>
<feature type="transmembrane region" description="Helical" evidence="20">
    <location>
        <begin position="162"/>
        <end position="180"/>
    </location>
</feature>
<evidence type="ECO:0000256" key="1">
    <source>
        <dbReference type="ARBA" id="ARBA00000085"/>
    </source>
</evidence>
<dbReference type="InterPro" id="IPR000700">
    <property type="entry name" value="PAS-assoc_C"/>
</dbReference>
<evidence type="ECO:0000256" key="12">
    <source>
        <dbReference type="ARBA" id="ARBA00022989"/>
    </source>
</evidence>
<feature type="region of interest" description="Disordered" evidence="21">
    <location>
        <begin position="998"/>
        <end position="1030"/>
    </location>
</feature>
<dbReference type="Gene3D" id="1.20.120.160">
    <property type="entry name" value="HPT domain"/>
    <property type="match status" value="1"/>
</dbReference>
<feature type="domain" description="MHYT" evidence="27">
    <location>
        <begin position="24"/>
        <end position="222"/>
    </location>
</feature>
<dbReference type="SMART" id="SM00448">
    <property type="entry name" value="REC"/>
    <property type="match status" value="1"/>
</dbReference>
<keyword evidence="6" id="KW-0808">Transferase</keyword>
<keyword evidence="8" id="KW-0732">Signal</keyword>
<name>A0A1I7JTZ5_9BURK</name>
<dbReference type="PROSITE" id="PS50894">
    <property type="entry name" value="HPT"/>
    <property type="match status" value="1"/>
</dbReference>
<dbReference type="Pfam" id="PF00989">
    <property type="entry name" value="PAS"/>
    <property type="match status" value="1"/>
</dbReference>
<dbReference type="InterPro" id="IPR001610">
    <property type="entry name" value="PAC"/>
</dbReference>
<evidence type="ECO:0000256" key="4">
    <source>
        <dbReference type="ARBA" id="ARBA00022475"/>
    </source>
</evidence>
<dbReference type="SUPFAM" id="SSF47226">
    <property type="entry name" value="Histidine-containing phosphotransfer domain, HPT domain"/>
    <property type="match status" value="1"/>
</dbReference>
<evidence type="ECO:0000313" key="28">
    <source>
        <dbReference type="EMBL" id="SFU88654.1"/>
    </source>
</evidence>
<dbReference type="Gene3D" id="3.40.50.2300">
    <property type="match status" value="1"/>
</dbReference>
<keyword evidence="12 20" id="KW-1133">Transmembrane helix</keyword>
<proteinExistence type="predicted"/>
<dbReference type="Proteomes" id="UP000199391">
    <property type="component" value="Unassembled WGS sequence"/>
</dbReference>
<feature type="transmembrane region" description="Helical" evidence="20">
    <location>
        <begin position="59"/>
        <end position="86"/>
    </location>
</feature>
<keyword evidence="14" id="KW-0843">Virulence</keyword>
<evidence type="ECO:0000259" key="26">
    <source>
        <dbReference type="PROSITE" id="PS50894"/>
    </source>
</evidence>
<feature type="modified residue" description="Phosphohistidine" evidence="18">
    <location>
        <position position="977"/>
    </location>
</feature>
<keyword evidence="11" id="KW-0067">ATP-binding</keyword>
<dbReference type="OrthoDB" id="9810730at2"/>
<keyword evidence="15 20" id="KW-0472">Membrane</keyword>
<keyword evidence="7 20" id="KW-0812">Transmembrane</keyword>
<dbReference type="PANTHER" id="PTHR45339:SF1">
    <property type="entry name" value="HYBRID SIGNAL TRANSDUCTION HISTIDINE KINASE J"/>
    <property type="match status" value="1"/>
</dbReference>
<evidence type="ECO:0000256" key="18">
    <source>
        <dbReference type="PROSITE-ProRule" id="PRU00110"/>
    </source>
</evidence>
<dbReference type="CDD" id="cd16922">
    <property type="entry name" value="HATPase_EvgS-ArcB-TorS-like"/>
    <property type="match status" value="1"/>
</dbReference>
<dbReference type="InterPro" id="IPR036890">
    <property type="entry name" value="HATPase_C_sf"/>
</dbReference>
<dbReference type="InterPro" id="IPR013655">
    <property type="entry name" value="PAS_fold_3"/>
</dbReference>
<keyword evidence="13" id="KW-0902">Two-component regulatory system</keyword>
<dbReference type="GO" id="GO:0005886">
    <property type="term" value="C:plasma membrane"/>
    <property type="evidence" value="ECO:0007669"/>
    <property type="project" value="UniProtKB-SubCell"/>
</dbReference>
<sequence length="1201" mass="127442">MDTTALLHLFSPPATLAPLTHGRYDAGLVALSLGLAVFCSWMGLQIAGRDQDRDQAHRMLHTVALLAGGLALGIGVWAAHFIAMLALNLGAHVGYDPAMTLLSLLPGVAGATAALLLARRRRPSPRLLACAGAVAALGFGAMYGMGMAAMRTSLALSYRPDILALALAAGAPLAALALWLRHGQSARLAGLRDSRRLALAALAMAGAIAAMHHTAMAAARFAGAPPPGSHAQAGSAFLALAISAITMAFTVLVMAAYALLRYRELYRHQRQSESWMRALLTTTIDGVITLDGEGAIEEFNASAERIFGWRREEIVGRNIALLMPDPEASARHGLLYHMARGDVRPAQAGAELMGLRKDGTQVPIRRALGHARAAGRDQFVLFITDISERRAMLQALRESEQQFRSLIGHIPGVSFRCLAGEGYPLVFLSDGVEHVAGYPARDFTGPGASRTLSGLVEPDDAPRLARTLANSVASEQPYLIEYALRHADGGLRWIWEHGAVVRDAGGEVRWLDGVMLDITERRQMEQDLRQAKEKAEQAAAARATFVANMSHEIRTPMNSILGFTDVLLDTDLQAEQRRHLDTIRKAGRSLLRLLNEVLDTAKLDKGAVELELADYELAPLLDEVISTLGAAAQAKGLALRLHCAPELPARLHGDALRMRQVLTNLLDNAVKFTASGEVALHAGIRDGRLHLLVRDTGIGIAPDRLAAIFEPFTQADPSMTRRYGGTGLGTTISKKLVELMGGTIWAESAPGAGAAFHILLPLRAGAAAPAARQPRPHGEYPLPALRVLAADDVAQNLELLRLLMEKRGHAVTTAGDGEQAARLAAEHDFDVIVMDVQMPRLDGLDATRAIRAEAARAGLPRVPIIAMTASVLDAHRRASVEAGMDGFATKPVDWVLLSREIARVLALPEDADPLAEPGRRGGHAQVMNREAGLARWDGERAYRTALRRFADDYSGAARQLQALHATRDYPTMQALAHRARGVAANLGLEQLARALGHAEEAAQSAANPAANPATQPPPARTPRPAPAATAERMQALCLAETLAETLAENLARVGEALDEALAAMRTDLVRGGAAKPAARHGGDIAVRMPAGAPAPAAPHAPAYALADAPAAVRATAPAVHFDADAARAAALALMDALRRGALDDAALARLAASLQGRAPAGALAQLRRALDDFDFSLAQTKLDAVMDAIPAGADCNEEAPL</sequence>
<evidence type="ECO:0000313" key="29">
    <source>
        <dbReference type="Proteomes" id="UP000199391"/>
    </source>
</evidence>
<evidence type="ECO:0000256" key="8">
    <source>
        <dbReference type="ARBA" id="ARBA00022729"/>
    </source>
</evidence>
<dbReference type="Pfam" id="PF00072">
    <property type="entry name" value="Response_reg"/>
    <property type="match status" value="1"/>
</dbReference>
<evidence type="ECO:0000256" key="9">
    <source>
        <dbReference type="ARBA" id="ARBA00022741"/>
    </source>
</evidence>
<dbReference type="PRINTS" id="PR00344">
    <property type="entry name" value="BCTRLSENSOR"/>
</dbReference>
<feature type="transmembrane region" description="Helical" evidence="20">
    <location>
        <begin position="26"/>
        <end position="47"/>
    </location>
</feature>
<comment type="catalytic activity">
    <reaction evidence="1">
        <text>ATP + protein L-histidine = ADP + protein N-phospho-L-histidine.</text>
        <dbReference type="EC" id="2.7.13.3"/>
    </reaction>
</comment>
<feature type="domain" description="PAS" evidence="24">
    <location>
        <begin position="421"/>
        <end position="475"/>
    </location>
</feature>
<evidence type="ECO:0000256" key="16">
    <source>
        <dbReference type="ARBA" id="ARBA00058004"/>
    </source>
</evidence>
<dbReference type="FunFam" id="1.10.287.130:FF:000004">
    <property type="entry name" value="Ethylene receptor 1"/>
    <property type="match status" value="1"/>
</dbReference>
<dbReference type="FunFam" id="3.30.565.10:FF:000010">
    <property type="entry name" value="Sensor histidine kinase RcsC"/>
    <property type="match status" value="1"/>
</dbReference>
<keyword evidence="4" id="KW-1003">Cell membrane</keyword>
<dbReference type="CDD" id="cd00082">
    <property type="entry name" value="HisKA"/>
    <property type="match status" value="1"/>
</dbReference>
<dbReference type="SUPFAM" id="SSF47384">
    <property type="entry name" value="Homodimeric domain of signal transducing histidine kinase"/>
    <property type="match status" value="1"/>
</dbReference>
<comment type="subcellular location">
    <subcellularLocation>
        <location evidence="2">Cell membrane</location>
        <topology evidence="2">Multi-pass membrane protein</topology>
    </subcellularLocation>
</comment>
<comment type="function">
    <text evidence="16">Member of the two-component regulatory system BvgS/BvgA. Phosphorylates BvgA via a four-step phosphorelay in response to environmental signals.</text>
</comment>
<dbReference type="PROSITE" id="PS50113">
    <property type="entry name" value="PAC"/>
    <property type="match status" value="1"/>
</dbReference>